<dbReference type="GO" id="GO:0016747">
    <property type="term" value="F:acyltransferase activity, transferring groups other than amino-acyl groups"/>
    <property type="evidence" value="ECO:0007669"/>
    <property type="project" value="InterPro"/>
</dbReference>
<reference evidence="4 7" key="2">
    <citation type="submission" date="2020-08" db="EMBL/GenBank/DDBJ databases">
        <title>Sequencing the genomes of 1000 actinobacteria strains.</title>
        <authorList>
            <person name="Klenk H.-P."/>
        </authorList>
    </citation>
    <scope>NUCLEOTIDE SEQUENCE [LARGE SCALE GENOMIC DNA]</scope>
    <source>
        <strain evidence="4 7">DSM 22242</strain>
    </source>
</reference>
<dbReference type="InterPro" id="IPR016181">
    <property type="entry name" value="Acyl_CoA_acyltransferase"/>
</dbReference>
<proteinExistence type="predicted"/>
<keyword evidence="6" id="KW-1185">Reference proteome</keyword>
<evidence type="ECO:0000313" key="6">
    <source>
        <dbReference type="Proteomes" id="UP000309454"/>
    </source>
</evidence>
<dbReference type="InterPro" id="IPR050832">
    <property type="entry name" value="Bact_Acetyltransf"/>
</dbReference>
<name>A0A3N0ABK9_9ACTN</name>
<evidence type="ECO:0000256" key="1">
    <source>
        <dbReference type="ARBA" id="ARBA00022679"/>
    </source>
</evidence>
<dbReference type="PANTHER" id="PTHR43877">
    <property type="entry name" value="AMINOALKYLPHOSPHONATE N-ACETYLTRANSFERASE-RELATED-RELATED"/>
    <property type="match status" value="1"/>
</dbReference>
<dbReference type="AlphaFoldDB" id="A0A3N0ABK9"/>
<dbReference type="GeneID" id="93356471"/>
<dbReference type="Pfam" id="PF13673">
    <property type="entry name" value="Acetyltransf_10"/>
    <property type="match status" value="1"/>
</dbReference>
<dbReference type="SUPFAM" id="SSF55729">
    <property type="entry name" value="Acyl-CoA N-acyltransferases (Nat)"/>
    <property type="match status" value="1"/>
</dbReference>
<comment type="caution">
    <text evidence="5">The sequence shown here is derived from an EMBL/GenBank/DDBJ whole genome shotgun (WGS) entry which is preliminary data.</text>
</comment>
<dbReference type="Proteomes" id="UP000309454">
    <property type="component" value="Unassembled WGS sequence"/>
</dbReference>
<dbReference type="EMBL" id="JACHYA010000002">
    <property type="protein sequence ID" value="MBB3171101.1"/>
    <property type="molecule type" value="Genomic_DNA"/>
</dbReference>
<evidence type="ECO:0000313" key="7">
    <source>
        <dbReference type="Proteomes" id="UP000530850"/>
    </source>
</evidence>
<dbReference type="RefSeq" id="WP_123185164.1">
    <property type="nucleotide sequence ID" value="NZ_CANPEU010000004.1"/>
</dbReference>
<keyword evidence="1 5" id="KW-0808">Transferase</keyword>
<dbReference type="Gene3D" id="3.40.630.30">
    <property type="match status" value="1"/>
</dbReference>
<protein>
    <submittedName>
        <fullName evidence="5">GNAT family N-acetyltransferase</fullName>
    </submittedName>
    <submittedName>
        <fullName evidence="4">Putative GNAT family N-acyltransferase</fullName>
    </submittedName>
</protein>
<dbReference type="PANTHER" id="PTHR43877:SF2">
    <property type="entry name" value="AMINOALKYLPHOSPHONATE N-ACETYLTRANSFERASE-RELATED"/>
    <property type="match status" value="1"/>
</dbReference>
<accession>A0A3N0ABK9</accession>
<gene>
    <name evidence="5" type="ORF">E5982_03280</name>
    <name evidence="4" type="ORF">FHR31_000913</name>
</gene>
<keyword evidence="2 4" id="KW-0012">Acyltransferase</keyword>
<dbReference type="CDD" id="cd04301">
    <property type="entry name" value="NAT_SF"/>
    <property type="match status" value="1"/>
</dbReference>
<evidence type="ECO:0000256" key="2">
    <source>
        <dbReference type="ARBA" id="ARBA00023315"/>
    </source>
</evidence>
<evidence type="ECO:0000313" key="5">
    <source>
        <dbReference type="EMBL" id="TJW11249.1"/>
    </source>
</evidence>
<sequence>MTLSFRSDVFADAAEIRRKVFMEEQGFQNEFDAVDEDPRTIHLTAYDEGELVGCARIFPSDMEPGLETAPGRWVFGRLAVLPSRRGKGMGSRILAEAEQLARQSGAAEMHLHAQCYAQPLYAKAGYVAYGPVEFDEHVEHQWMEKRLST</sequence>
<reference evidence="5 6" key="1">
    <citation type="submission" date="2019-04" db="EMBL/GenBank/DDBJ databases">
        <title>Microbes associate with the intestines of laboratory mice.</title>
        <authorList>
            <person name="Navarre W."/>
            <person name="Wong E."/>
            <person name="Huang K.C."/>
            <person name="Tropini C."/>
            <person name="Ng K."/>
            <person name="Yu B."/>
        </authorList>
    </citation>
    <scope>NUCLEOTIDE SEQUENCE [LARGE SCALE GENOMIC DNA]</scope>
    <source>
        <strain evidence="5 6">NM48_B13</strain>
    </source>
</reference>
<evidence type="ECO:0000259" key="3">
    <source>
        <dbReference type="PROSITE" id="PS51186"/>
    </source>
</evidence>
<dbReference type="OrthoDB" id="5173601at2"/>
<feature type="domain" description="N-acetyltransferase" evidence="3">
    <location>
        <begin position="1"/>
        <end position="148"/>
    </location>
</feature>
<evidence type="ECO:0000313" key="4">
    <source>
        <dbReference type="EMBL" id="MBB3171101.1"/>
    </source>
</evidence>
<dbReference type="Proteomes" id="UP000530850">
    <property type="component" value="Unassembled WGS sequence"/>
</dbReference>
<dbReference type="EMBL" id="SSTM01000002">
    <property type="protein sequence ID" value="TJW11249.1"/>
    <property type="molecule type" value="Genomic_DNA"/>
</dbReference>
<organism evidence="5 6">
    <name type="scientific">Parvibacter caecicola</name>
    <dbReference type="NCBI Taxonomy" id="747645"/>
    <lineage>
        <taxon>Bacteria</taxon>
        <taxon>Bacillati</taxon>
        <taxon>Actinomycetota</taxon>
        <taxon>Coriobacteriia</taxon>
        <taxon>Coriobacteriales</taxon>
        <taxon>Coriobacteriaceae</taxon>
        <taxon>Parvibacter</taxon>
    </lineage>
</organism>
<dbReference type="InterPro" id="IPR000182">
    <property type="entry name" value="GNAT_dom"/>
</dbReference>
<dbReference type="PROSITE" id="PS51186">
    <property type="entry name" value="GNAT"/>
    <property type="match status" value="1"/>
</dbReference>